<keyword evidence="4" id="KW-1185">Reference proteome</keyword>
<comment type="cofactor">
    <cofactor evidence="1">
        <name>FAD</name>
        <dbReference type="ChEBI" id="CHEBI:57692"/>
    </cofactor>
</comment>
<name>A0A439CQ01_9PEZI</name>
<dbReference type="Pfam" id="PF13738">
    <property type="entry name" value="Pyr_redox_3"/>
    <property type="match status" value="1"/>
</dbReference>
<organism evidence="3 4">
    <name type="scientific">Xylaria grammica</name>
    <dbReference type="NCBI Taxonomy" id="363999"/>
    <lineage>
        <taxon>Eukaryota</taxon>
        <taxon>Fungi</taxon>
        <taxon>Dikarya</taxon>
        <taxon>Ascomycota</taxon>
        <taxon>Pezizomycotina</taxon>
        <taxon>Sordariomycetes</taxon>
        <taxon>Xylariomycetidae</taxon>
        <taxon>Xylariales</taxon>
        <taxon>Xylariaceae</taxon>
        <taxon>Xylaria</taxon>
    </lineage>
</organism>
<dbReference type="GO" id="GO:0004497">
    <property type="term" value="F:monooxygenase activity"/>
    <property type="evidence" value="ECO:0007669"/>
    <property type="project" value="UniProtKB-KW"/>
</dbReference>
<keyword evidence="2" id="KW-0503">Monooxygenase</keyword>
<dbReference type="PANTHER" id="PTHR43872:SF1">
    <property type="entry name" value="MONOOXYGENASE, PUTATIVE (AFU_ORTHOLOGUE AFUA_8G02570)-RELATED"/>
    <property type="match status" value="1"/>
</dbReference>
<dbReference type="SUPFAM" id="SSF51905">
    <property type="entry name" value="FAD/NAD(P)-binding domain"/>
    <property type="match status" value="1"/>
</dbReference>
<evidence type="ECO:0000256" key="1">
    <source>
        <dbReference type="ARBA" id="ARBA00001974"/>
    </source>
</evidence>
<protein>
    <recommendedName>
        <fullName evidence="5">FAD/NAD(P)-binding domain-containing protein</fullName>
    </recommendedName>
</protein>
<accession>A0A439CQ01</accession>
<dbReference type="Pfam" id="PF13450">
    <property type="entry name" value="NAD_binding_8"/>
    <property type="match status" value="1"/>
</dbReference>
<evidence type="ECO:0000313" key="3">
    <source>
        <dbReference type="EMBL" id="RWA04220.1"/>
    </source>
</evidence>
<dbReference type="EMBL" id="RYZI01000608">
    <property type="protein sequence ID" value="RWA04220.1"/>
    <property type="molecule type" value="Genomic_DNA"/>
</dbReference>
<dbReference type="PANTHER" id="PTHR43872">
    <property type="entry name" value="MONOOXYGENASE, PUTATIVE (AFU_ORTHOLOGUE AFUA_8G02570)-RELATED"/>
    <property type="match status" value="1"/>
</dbReference>
<dbReference type="Proteomes" id="UP000286045">
    <property type="component" value="Unassembled WGS sequence"/>
</dbReference>
<keyword evidence="2" id="KW-0560">Oxidoreductase</keyword>
<sequence>MTESEEAHSQADFDIIIIGAGISGINAAYRIQNEGPRGATYTILEARTSIGGTWDLFRYPGIRSDSDVATFGFAWNPWKKNQTLASGPEIKDYMIESAALHGIDRHISYNKKVVAANWSRPDRLWTLNVEKVASDSGNLAHGTLKARFVLLATGYYDYDQPLQPIIPGLQDFQGAVIHPQFWPDGFDYTNQDIVVIGSGATAVTLLPSLLDKAKSVTMLQRSPSYIVALPLQDRLTNVLHAALPTQLAGRFTRLLWISRSWLINYVSRRWPGYVRNTVRDATIKLLPPEISWDPHFNPRYNPWDQRVCATMDGDFFAALRSGKANVVTDTISRVTADAIQLESGGQLSPDVIITATGLKLNCAGGIKVSVDGAPVDFSQKLAWKTTMLQDVPNLAFITGYENASWTLGADVGMRTFLRLIRTMEDRGVYVATPRLLPEDVQEERRSMFTLSSTYLKNANQVFPMAGTGQWSPKQNYIVDMLRASWGDMTTGMEFQ</sequence>
<comment type="caution">
    <text evidence="3">The sequence shown here is derived from an EMBL/GenBank/DDBJ whole genome shotgun (WGS) entry which is preliminary data.</text>
</comment>
<dbReference type="AlphaFoldDB" id="A0A439CQ01"/>
<dbReference type="PRINTS" id="PR00411">
    <property type="entry name" value="PNDRDTASEI"/>
</dbReference>
<reference evidence="3 4" key="1">
    <citation type="submission" date="2018-12" db="EMBL/GenBank/DDBJ databases">
        <title>Draft genome sequence of Xylaria grammica IHI A82.</title>
        <authorList>
            <person name="Buettner E."/>
            <person name="Kellner H."/>
        </authorList>
    </citation>
    <scope>NUCLEOTIDE SEQUENCE [LARGE SCALE GENOMIC DNA]</scope>
    <source>
        <strain evidence="3 4">IHI A82</strain>
    </source>
</reference>
<dbReference type="Gene3D" id="3.50.50.60">
    <property type="entry name" value="FAD/NAD(P)-binding domain"/>
    <property type="match status" value="2"/>
</dbReference>
<evidence type="ECO:0000256" key="2">
    <source>
        <dbReference type="ARBA" id="ARBA00023033"/>
    </source>
</evidence>
<evidence type="ECO:0008006" key="5">
    <source>
        <dbReference type="Google" id="ProtNLM"/>
    </source>
</evidence>
<dbReference type="InterPro" id="IPR036188">
    <property type="entry name" value="FAD/NAD-bd_sf"/>
</dbReference>
<gene>
    <name evidence="3" type="ORF">EKO27_g10883</name>
</gene>
<proteinExistence type="predicted"/>
<dbReference type="PRINTS" id="PR00368">
    <property type="entry name" value="FADPNR"/>
</dbReference>
<evidence type="ECO:0000313" key="4">
    <source>
        <dbReference type="Proteomes" id="UP000286045"/>
    </source>
</evidence>
<dbReference type="InterPro" id="IPR051820">
    <property type="entry name" value="FAD-binding_MO"/>
</dbReference>